<keyword evidence="4" id="KW-1185">Reference proteome</keyword>
<gene>
    <name evidence="2" type="ORF">POF43_032700</name>
    <name evidence="3" type="ORF">POF50_030550</name>
</gene>
<dbReference type="EMBL" id="JAAGKO020000090">
    <property type="protein sequence ID" value="MDI5967428.1"/>
    <property type="molecule type" value="Genomic_DNA"/>
</dbReference>
<accession>A0AA90H512</accession>
<name>A0AA90H512_9ACTN</name>
<comment type="caution">
    <text evidence="3">The sequence shown here is derived from an EMBL/GenBank/DDBJ whole genome shotgun (WGS) entry which is preliminary data.</text>
</comment>
<dbReference type="EMBL" id="JABXJJ020000049">
    <property type="protein sequence ID" value="MDI5973629.1"/>
    <property type="molecule type" value="Genomic_DNA"/>
</dbReference>
<sequence>MADAQEPGRHLVSGYRLDVAEFRRFLYEHRERRGPSWRAAAHSGPKDLDHTPHRPQSRTC</sequence>
<dbReference type="Proteomes" id="UP001156398">
    <property type="component" value="Unassembled WGS sequence"/>
</dbReference>
<dbReference type="AlphaFoldDB" id="A0AA90H512"/>
<reference evidence="3 4" key="1">
    <citation type="submission" date="2023-05" db="EMBL/GenBank/DDBJ databases">
        <title>Streptantibioticus silvisoli sp. nov., acidotolerant actinomycetes 1 from pine litter.</title>
        <authorList>
            <person name="Swiecimska M."/>
            <person name="Golinska P."/>
            <person name="Sangal V."/>
            <person name="Wachnowicz B."/>
            <person name="Goodfellow M."/>
        </authorList>
    </citation>
    <scope>NUCLEOTIDE SEQUENCE</scope>
    <source>
        <strain evidence="3">SL13</strain>
        <strain evidence="2 4">SL54</strain>
    </source>
</reference>
<organism evidence="3">
    <name type="scientific">Streptantibioticus silvisoli</name>
    <dbReference type="NCBI Taxonomy" id="2705255"/>
    <lineage>
        <taxon>Bacteria</taxon>
        <taxon>Bacillati</taxon>
        <taxon>Actinomycetota</taxon>
        <taxon>Actinomycetes</taxon>
        <taxon>Kitasatosporales</taxon>
        <taxon>Streptomycetaceae</taxon>
        <taxon>Streptantibioticus</taxon>
    </lineage>
</organism>
<protein>
    <submittedName>
        <fullName evidence="3">Uncharacterized protein</fullName>
    </submittedName>
</protein>
<evidence type="ECO:0000256" key="1">
    <source>
        <dbReference type="SAM" id="MobiDB-lite"/>
    </source>
</evidence>
<evidence type="ECO:0000313" key="3">
    <source>
        <dbReference type="EMBL" id="MDI5973629.1"/>
    </source>
</evidence>
<proteinExistence type="predicted"/>
<evidence type="ECO:0000313" key="4">
    <source>
        <dbReference type="Proteomes" id="UP001156398"/>
    </source>
</evidence>
<evidence type="ECO:0000313" key="2">
    <source>
        <dbReference type="EMBL" id="MDI5967428.1"/>
    </source>
</evidence>
<feature type="region of interest" description="Disordered" evidence="1">
    <location>
        <begin position="32"/>
        <end position="60"/>
    </location>
</feature>